<proteinExistence type="predicted"/>
<accession>A0A6A8M7F1</accession>
<dbReference type="RefSeq" id="WP_154572734.1">
    <property type="nucleotide sequence ID" value="NZ_DBEZJY010000066.1"/>
</dbReference>
<reference evidence="2" key="1">
    <citation type="submission" date="2019-09" db="EMBL/GenBank/DDBJ databases">
        <title>In-depth cultivation of the pig gut microbiome towards novel bacterial diversity and tailored functional studies.</title>
        <authorList>
            <person name="Wylensek D."/>
            <person name="Hitch T.C.A."/>
            <person name="Clavel T."/>
        </authorList>
    </citation>
    <scope>NUCLEOTIDE SEQUENCE</scope>
    <source>
        <strain evidence="2">RF-744-FAT-WT-3</strain>
    </source>
</reference>
<feature type="transmembrane region" description="Helical" evidence="1">
    <location>
        <begin position="47"/>
        <end position="70"/>
    </location>
</feature>
<gene>
    <name evidence="2" type="ORF">FYJ66_06630</name>
</gene>
<keyword evidence="1" id="KW-0812">Transmembrane</keyword>
<dbReference type="AlphaFoldDB" id="A0A6A8M7F1"/>
<protein>
    <submittedName>
        <fullName evidence="2">Uncharacterized protein</fullName>
    </submittedName>
</protein>
<keyword evidence="1" id="KW-1133">Transmembrane helix</keyword>
<feature type="transmembrane region" description="Helical" evidence="1">
    <location>
        <begin position="12"/>
        <end position="41"/>
    </location>
</feature>
<dbReference type="EMBL" id="VUNB01000005">
    <property type="protein sequence ID" value="MST69262.1"/>
    <property type="molecule type" value="Genomic_DNA"/>
</dbReference>
<evidence type="ECO:0000256" key="1">
    <source>
        <dbReference type="SAM" id="Phobius"/>
    </source>
</evidence>
<name>A0A6A8M7F1_9FIRM</name>
<organism evidence="2">
    <name type="scientific">Baileyella intestinalis</name>
    <dbReference type="NCBI Taxonomy" id="2606709"/>
    <lineage>
        <taxon>Bacteria</taxon>
        <taxon>Bacillati</taxon>
        <taxon>Bacillota</taxon>
        <taxon>Clostridia</taxon>
        <taxon>Peptostreptococcales</taxon>
        <taxon>Anaerovoracaceae</taxon>
        <taxon>Baileyella</taxon>
    </lineage>
</organism>
<keyword evidence="1" id="KW-0472">Membrane</keyword>
<sequence length="72" mass="7626">MLFSIIFTIIMLYIIFKISMFFFGILGSALGFVLGLILYLLLGLVGVFFLGLTALALPAILVGGAIALLAGK</sequence>
<evidence type="ECO:0000313" key="2">
    <source>
        <dbReference type="EMBL" id="MST69262.1"/>
    </source>
</evidence>
<comment type="caution">
    <text evidence="2">The sequence shown here is derived from an EMBL/GenBank/DDBJ whole genome shotgun (WGS) entry which is preliminary data.</text>
</comment>